<dbReference type="CDD" id="cd14852">
    <property type="entry name" value="LD-carboxypeptidase"/>
    <property type="match status" value="1"/>
</dbReference>
<feature type="compositionally biased region" description="Basic and acidic residues" evidence="1">
    <location>
        <begin position="177"/>
        <end position="190"/>
    </location>
</feature>
<dbReference type="InterPro" id="IPR058193">
    <property type="entry name" value="VanY/YodJ_core_dom"/>
</dbReference>
<feature type="compositionally biased region" description="Basic and acidic residues" evidence="1">
    <location>
        <begin position="61"/>
        <end position="70"/>
    </location>
</feature>
<gene>
    <name evidence="4" type="ORF">CHH64_13340</name>
</gene>
<evidence type="ECO:0000256" key="1">
    <source>
        <dbReference type="SAM" id="MobiDB-lite"/>
    </source>
</evidence>
<sequence>MKRLMLFAALSAVLVAAGCQNQQTSQNQDTNENKTVDKQTENQQAEQSQQEEDTAAEEQTAETKPDQHQDEAEDVVGSIEKPVTVDNPDSIEVVVNKTRKFPDGWQPKDLVEPDVPFYFSEHLEKRKMRKEAAEALEDMFAASQKDGMELVAASGYRSEERQKEIYENNVATQGQEETDKVSSRPGRSEHQTGLAIDLTSAEMALALEETFIDTDEGKWLAEHAHEYGYIIRYPEGKSDITGYSYEPWHIRYVGKDLAKQIYEENTTLEEHFQMESDLKS</sequence>
<dbReference type="InterPro" id="IPR003709">
    <property type="entry name" value="VanY-like_core_dom"/>
</dbReference>
<feature type="region of interest" description="Disordered" evidence="1">
    <location>
        <begin position="170"/>
        <end position="190"/>
    </location>
</feature>
<evidence type="ECO:0000259" key="3">
    <source>
        <dbReference type="Pfam" id="PF02557"/>
    </source>
</evidence>
<dbReference type="InterPro" id="IPR009045">
    <property type="entry name" value="Zn_M74/Hedgehog-like"/>
</dbReference>
<keyword evidence="4" id="KW-0121">Carboxypeptidase</keyword>
<evidence type="ECO:0000313" key="5">
    <source>
        <dbReference type="Proteomes" id="UP000216013"/>
    </source>
</evidence>
<dbReference type="AlphaFoldDB" id="A0A268A8R6"/>
<dbReference type="InterPro" id="IPR052179">
    <property type="entry name" value="DD-CPase-like"/>
</dbReference>
<feature type="domain" description="D-alanyl-D-alanine carboxypeptidase-like core" evidence="3">
    <location>
        <begin position="126"/>
        <end position="255"/>
    </location>
</feature>
<dbReference type="PANTHER" id="PTHR34385:SF1">
    <property type="entry name" value="PEPTIDOGLYCAN L-ALANYL-D-GLUTAMATE ENDOPEPTIDASE CWLK"/>
    <property type="match status" value="1"/>
</dbReference>
<evidence type="ECO:0000256" key="2">
    <source>
        <dbReference type="SAM" id="SignalP"/>
    </source>
</evidence>
<keyword evidence="4" id="KW-0645">Protease</keyword>
<dbReference type="Pfam" id="PF02557">
    <property type="entry name" value="VanY"/>
    <property type="match status" value="1"/>
</dbReference>
<keyword evidence="4" id="KW-0378">Hydrolase</keyword>
<feature type="signal peptide" evidence="2">
    <location>
        <begin position="1"/>
        <end position="17"/>
    </location>
</feature>
<reference evidence="4 5" key="1">
    <citation type="submission" date="2017-07" db="EMBL/GenBank/DDBJ databases">
        <title>Isolation and whole genome analysis of endospore-forming bacteria from heroin.</title>
        <authorList>
            <person name="Kalinowski J."/>
            <person name="Ahrens B."/>
            <person name="Al-Dilaimi A."/>
            <person name="Winkler A."/>
            <person name="Wibberg D."/>
            <person name="Schleenbecker U."/>
            <person name="Ruckert C."/>
            <person name="Wolfel R."/>
            <person name="Grass G."/>
        </authorList>
    </citation>
    <scope>NUCLEOTIDE SEQUENCE [LARGE SCALE GENOMIC DNA]</scope>
    <source>
        <strain evidence="4 5">7528</strain>
    </source>
</reference>
<dbReference type="EMBL" id="NPBV01000022">
    <property type="protein sequence ID" value="PAD20521.1"/>
    <property type="molecule type" value="Genomic_DNA"/>
</dbReference>
<dbReference type="RefSeq" id="WP_095261312.1">
    <property type="nucleotide sequence ID" value="NZ_NPBV01000022.1"/>
</dbReference>
<feature type="region of interest" description="Disordered" evidence="1">
    <location>
        <begin position="22"/>
        <end position="84"/>
    </location>
</feature>
<dbReference type="PANTHER" id="PTHR34385">
    <property type="entry name" value="D-ALANYL-D-ALANINE CARBOXYPEPTIDASE"/>
    <property type="match status" value="1"/>
</dbReference>
<dbReference type="PROSITE" id="PS51257">
    <property type="entry name" value="PROKAR_LIPOPROTEIN"/>
    <property type="match status" value="1"/>
</dbReference>
<proteinExistence type="predicted"/>
<protein>
    <submittedName>
        <fullName evidence="4">D-alanyl-D-alanine carboxypeptidase</fullName>
    </submittedName>
</protein>
<dbReference type="GO" id="GO:0004180">
    <property type="term" value="F:carboxypeptidase activity"/>
    <property type="evidence" value="ECO:0007669"/>
    <property type="project" value="UniProtKB-KW"/>
</dbReference>
<dbReference type="Proteomes" id="UP000216013">
    <property type="component" value="Unassembled WGS sequence"/>
</dbReference>
<name>A0A268A8R6_9BACI</name>
<feature type="chain" id="PRO_5039575610" evidence="2">
    <location>
        <begin position="18"/>
        <end position="280"/>
    </location>
</feature>
<feature type="compositionally biased region" description="Acidic residues" evidence="1">
    <location>
        <begin position="49"/>
        <end position="60"/>
    </location>
</feature>
<evidence type="ECO:0000313" key="4">
    <source>
        <dbReference type="EMBL" id="PAD20521.1"/>
    </source>
</evidence>
<keyword evidence="2" id="KW-0732">Signal</keyword>
<feature type="compositionally biased region" description="Basic and acidic residues" evidence="1">
    <location>
        <begin position="31"/>
        <end position="40"/>
    </location>
</feature>
<organism evidence="4 5">
    <name type="scientific">Terribacillus saccharophilus</name>
    <dbReference type="NCBI Taxonomy" id="361277"/>
    <lineage>
        <taxon>Bacteria</taxon>
        <taxon>Bacillati</taxon>
        <taxon>Bacillota</taxon>
        <taxon>Bacilli</taxon>
        <taxon>Bacillales</taxon>
        <taxon>Bacillaceae</taxon>
        <taxon>Terribacillus</taxon>
    </lineage>
</organism>
<comment type="caution">
    <text evidence="4">The sequence shown here is derived from an EMBL/GenBank/DDBJ whole genome shotgun (WGS) entry which is preliminary data.</text>
</comment>
<dbReference type="GO" id="GO:0006508">
    <property type="term" value="P:proteolysis"/>
    <property type="evidence" value="ECO:0007669"/>
    <property type="project" value="InterPro"/>
</dbReference>
<accession>A0A268A8R6</accession>
<dbReference type="Gene3D" id="3.30.1380.10">
    <property type="match status" value="1"/>
</dbReference>
<dbReference type="SUPFAM" id="SSF55166">
    <property type="entry name" value="Hedgehog/DD-peptidase"/>
    <property type="match status" value="1"/>
</dbReference>